<protein>
    <submittedName>
        <fullName evidence="1">Uncharacterized protein</fullName>
    </submittedName>
</protein>
<keyword evidence="2" id="KW-1185">Reference proteome</keyword>
<name>A0AAV9XYR9_9CRYT</name>
<reference evidence="1 2" key="1">
    <citation type="submission" date="2023-10" db="EMBL/GenBank/DDBJ databases">
        <title>Comparative genomics analysis reveals potential genetic determinants of host preference in Cryptosporidium xiaoi.</title>
        <authorList>
            <person name="Xiao L."/>
            <person name="Li J."/>
        </authorList>
    </citation>
    <scope>NUCLEOTIDE SEQUENCE [LARGE SCALE GENOMIC DNA]</scope>
    <source>
        <strain evidence="1 2">52996</strain>
    </source>
</reference>
<sequence length="99" mass="11753">MVYKLENDVLAWKSEEVIPHIRNQFSEIRKSALEFVNQTIKSINSEKKLNSKNQEYDTDEFDHKFSNSKNDISKLLNYLKDSNNRLSQYDIKNIRGNLK</sequence>
<dbReference type="Proteomes" id="UP001311799">
    <property type="component" value="Unassembled WGS sequence"/>
</dbReference>
<accession>A0AAV9XYR9</accession>
<dbReference type="EMBL" id="JAWDEY010000011">
    <property type="protein sequence ID" value="KAK6589664.1"/>
    <property type="molecule type" value="Genomic_DNA"/>
</dbReference>
<evidence type="ECO:0000313" key="2">
    <source>
        <dbReference type="Proteomes" id="UP001311799"/>
    </source>
</evidence>
<comment type="caution">
    <text evidence="1">The sequence shown here is derived from an EMBL/GenBank/DDBJ whole genome shotgun (WGS) entry which is preliminary data.</text>
</comment>
<proteinExistence type="predicted"/>
<dbReference type="AlphaFoldDB" id="A0AAV9XYR9"/>
<gene>
    <name evidence="1" type="ORF">RS030_151</name>
</gene>
<organism evidence="1 2">
    <name type="scientific">Cryptosporidium xiaoi</name>
    <dbReference type="NCBI Taxonomy" id="659607"/>
    <lineage>
        <taxon>Eukaryota</taxon>
        <taxon>Sar</taxon>
        <taxon>Alveolata</taxon>
        <taxon>Apicomplexa</taxon>
        <taxon>Conoidasida</taxon>
        <taxon>Coccidia</taxon>
        <taxon>Eucoccidiorida</taxon>
        <taxon>Eimeriorina</taxon>
        <taxon>Cryptosporidiidae</taxon>
        <taxon>Cryptosporidium</taxon>
    </lineage>
</organism>
<evidence type="ECO:0000313" key="1">
    <source>
        <dbReference type="EMBL" id="KAK6589664.1"/>
    </source>
</evidence>